<accession>A0A7R9XN89</accession>
<feature type="region of interest" description="Disordered" evidence="1">
    <location>
        <begin position="1"/>
        <end position="43"/>
    </location>
</feature>
<evidence type="ECO:0000313" key="2">
    <source>
        <dbReference type="EMBL" id="CAD8215842.1"/>
    </source>
</evidence>
<evidence type="ECO:0000256" key="1">
    <source>
        <dbReference type="SAM" id="MobiDB-lite"/>
    </source>
</evidence>
<organism evidence="2">
    <name type="scientific">Polyblepharides amylifera</name>
    <dbReference type="NCBI Taxonomy" id="1486889"/>
    <lineage>
        <taxon>Eukaryota</taxon>
        <taxon>Viridiplantae</taxon>
        <taxon>Chlorophyta</taxon>
        <taxon>Pyramimonadophyceae</taxon>
        <taxon>Pyramimonadales</taxon>
        <taxon>Polyblepharidaceae</taxon>
        <taxon>Polyblepharides</taxon>
    </lineage>
</organism>
<reference evidence="2" key="1">
    <citation type="submission" date="2021-01" db="EMBL/GenBank/DDBJ databases">
        <authorList>
            <person name="Corre E."/>
            <person name="Pelletier E."/>
            <person name="Niang G."/>
            <person name="Scheremetjew M."/>
            <person name="Finn R."/>
            <person name="Kale V."/>
            <person name="Holt S."/>
            <person name="Cochrane G."/>
            <person name="Meng A."/>
            <person name="Brown T."/>
            <person name="Cohen L."/>
        </authorList>
    </citation>
    <scope>NUCLEOTIDE SEQUENCE</scope>
    <source>
        <strain evidence="2">CCMP720</strain>
    </source>
</reference>
<gene>
    <name evidence="2" type="ORF">PAMY1081_LOCUS116</name>
</gene>
<dbReference type="AlphaFoldDB" id="A0A7R9XN89"/>
<feature type="compositionally biased region" description="Basic and acidic residues" evidence="1">
    <location>
        <begin position="16"/>
        <end position="41"/>
    </location>
</feature>
<protein>
    <submittedName>
        <fullName evidence="2">Uncharacterized protein</fullName>
    </submittedName>
</protein>
<dbReference type="EMBL" id="HBDV01000182">
    <property type="protein sequence ID" value="CAD8215842.1"/>
    <property type="molecule type" value="Transcribed_RNA"/>
</dbReference>
<name>A0A7R9XN89_9CHLO</name>
<proteinExistence type="predicted"/>
<sequence length="263" mass="29818">MGSQEGNALPWARQVDTTHGDEANESGVKRTRDEMDDDTKVLENVQGDDPIVDECEEWEDERVRGLHAKEEQDRGKLSELQLGPGVRVEVLWDVAEGEGCGENTSSVWWGGKLVVKGAPMYDCKGNRVWQILYDPKPELDEKFVDEVALVTFLSDHELFDMELECVLPWKKEGEERKDDIISMTEWQQEMLSDSGIEEGANLDQVCCEALSELPPEKQFQMAAGYRDFADHLKSRLAGLLELNGPNYVVTVEDIQTITRDLKR</sequence>